<evidence type="ECO:0000313" key="11">
    <source>
        <dbReference type="EMBL" id="CAE0244808.1"/>
    </source>
</evidence>
<evidence type="ECO:0000256" key="3">
    <source>
        <dbReference type="ARBA" id="ARBA00022448"/>
    </source>
</evidence>
<dbReference type="InterPro" id="IPR027246">
    <property type="entry name" value="Porin_Euk/Tom40"/>
</dbReference>
<comment type="similarity">
    <text evidence="2">Belongs to the Tom40 family.</text>
</comment>
<keyword evidence="8" id="KW-0496">Mitochondrion</keyword>
<dbReference type="AlphaFoldDB" id="A0A7S3G282"/>
<evidence type="ECO:0000256" key="10">
    <source>
        <dbReference type="SAM" id="MobiDB-lite"/>
    </source>
</evidence>
<keyword evidence="7" id="KW-0653">Protein transport</keyword>
<evidence type="ECO:0000256" key="7">
    <source>
        <dbReference type="ARBA" id="ARBA00022927"/>
    </source>
</evidence>
<evidence type="ECO:0000256" key="6">
    <source>
        <dbReference type="ARBA" id="ARBA00022787"/>
    </source>
</evidence>
<gene>
    <name evidence="11" type="ORF">PBIL07802_LOCUS6985</name>
</gene>
<evidence type="ECO:0000256" key="1">
    <source>
        <dbReference type="ARBA" id="ARBA00004374"/>
    </source>
</evidence>
<evidence type="ECO:0000256" key="8">
    <source>
        <dbReference type="ARBA" id="ARBA00023128"/>
    </source>
</evidence>
<evidence type="ECO:0000256" key="2">
    <source>
        <dbReference type="ARBA" id="ARBA00010510"/>
    </source>
</evidence>
<evidence type="ECO:0000256" key="9">
    <source>
        <dbReference type="ARBA" id="ARBA00023136"/>
    </source>
</evidence>
<organism evidence="11">
    <name type="scientific">Palpitomonas bilix</name>
    <dbReference type="NCBI Taxonomy" id="652834"/>
    <lineage>
        <taxon>Eukaryota</taxon>
        <taxon>Eukaryota incertae sedis</taxon>
    </lineage>
</organism>
<proteinExistence type="inferred from homology"/>
<protein>
    <submittedName>
        <fullName evidence="11">Uncharacterized protein</fullName>
    </submittedName>
</protein>
<feature type="region of interest" description="Disordered" evidence="10">
    <location>
        <begin position="1"/>
        <end position="35"/>
    </location>
</feature>
<dbReference type="GO" id="GO:0030150">
    <property type="term" value="P:protein import into mitochondrial matrix"/>
    <property type="evidence" value="ECO:0007669"/>
    <property type="project" value="InterPro"/>
</dbReference>
<evidence type="ECO:0000256" key="4">
    <source>
        <dbReference type="ARBA" id="ARBA00022452"/>
    </source>
</evidence>
<dbReference type="GO" id="GO:0005741">
    <property type="term" value="C:mitochondrial outer membrane"/>
    <property type="evidence" value="ECO:0007669"/>
    <property type="project" value="UniProtKB-SubCell"/>
</dbReference>
<keyword evidence="6" id="KW-1000">Mitochondrion outer membrane</keyword>
<keyword evidence="5" id="KW-0812">Transmembrane</keyword>
<dbReference type="PANTHER" id="PTHR10802">
    <property type="entry name" value="MITOCHONDRIAL IMPORT RECEPTOR SUBUNIT TOM40"/>
    <property type="match status" value="1"/>
</dbReference>
<dbReference type="InterPro" id="IPR023614">
    <property type="entry name" value="Porin_dom_sf"/>
</dbReference>
<dbReference type="EMBL" id="HBIB01010854">
    <property type="protein sequence ID" value="CAE0244808.1"/>
    <property type="molecule type" value="Transcribed_RNA"/>
</dbReference>
<dbReference type="Gene3D" id="2.40.160.10">
    <property type="entry name" value="Porin"/>
    <property type="match status" value="1"/>
</dbReference>
<dbReference type="InterPro" id="IPR037930">
    <property type="entry name" value="Tom40"/>
</dbReference>
<sequence length="310" mass="32746">MAMPMPTPIPPVSNNGGIAVPQDAPVAPSSSRPYPGKYEDINAEARDCLQGIDLFTGLRLKVVRPVGQALAVVHNLSMGATGMTEKGPSQIPPSYDLQVNYGGKKAFLMGGVFGNGAVIGNAMFEIMPNVAGKVSAQFGANSQSDNLTATADYHGKDFNVTVKVGNNECGASYLQSISEKLAVGAELGYMNKALESYVSASARYTSGKRILGVQLASYGAVTGWYTMKASEKLNLCADFQMNTKNFDAVASAGYEYKLRMAQIKGQVNSLGRVAMSSTEQINPICSVTLAAEVDYSQGDYKFGFGFGFGG</sequence>
<comment type="subcellular location">
    <subcellularLocation>
        <location evidence="1">Mitochondrion outer membrane</location>
        <topology evidence="1">Multi-pass membrane protein</topology>
    </subcellularLocation>
</comment>
<name>A0A7S3G282_9EUKA</name>
<reference evidence="11" key="1">
    <citation type="submission" date="2021-01" db="EMBL/GenBank/DDBJ databases">
        <authorList>
            <person name="Corre E."/>
            <person name="Pelletier E."/>
            <person name="Niang G."/>
            <person name="Scheremetjew M."/>
            <person name="Finn R."/>
            <person name="Kale V."/>
            <person name="Holt S."/>
            <person name="Cochrane G."/>
            <person name="Meng A."/>
            <person name="Brown T."/>
            <person name="Cohen L."/>
        </authorList>
    </citation>
    <scope>NUCLEOTIDE SEQUENCE</scope>
    <source>
        <strain evidence="11">NIES-2562</strain>
    </source>
</reference>
<keyword evidence="3" id="KW-0813">Transport</keyword>
<feature type="compositionally biased region" description="Pro residues" evidence="10">
    <location>
        <begin position="1"/>
        <end position="11"/>
    </location>
</feature>
<evidence type="ECO:0000256" key="5">
    <source>
        <dbReference type="ARBA" id="ARBA00022692"/>
    </source>
</evidence>
<dbReference type="Pfam" id="PF01459">
    <property type="entry name" value="Porin_3"/>
    <property type="match status" value="1"/>
</dbReference>
<keyword evidence="4" id="KW-1134">Transmembrane beta strand</keyword>
<accession>A0A7S3G282</accession>
<dbReference type="GO" id="GO:0008320">
    <property type="term" value="F:protein transmembrane transporter activity"/>
    <property type="evidence" value="ECO:0007669"/>
    <property type="project" value="InterPro"/>
</dbReference>
<keyword evidence="9" id="KW-0472">Membrane</keyword>